<evidence type="ECO:0000256" key="6">
    <source>
        <dbReference type="SAM" id="MobiDB-lite"/>
    </source>
</evidence>
<dbReference type="PANTHER" id="PTHR13779:SF7">
    <property type="entry name" value="ATPASE WRNIP1"/>
    <property type="match status" value="1"/>
</dbReference>
<dbReference type="Proteomes" id="UP001595721">
    <property type="component" value="Unassembled WGS sequence"/>
</dbReference>
<feature type="domain" description="AAA+ ATPase" evidence="7">
    <location>
        <begin position="55"/>
        <end position="173"/>
    </location>
</feature>
<evidence type="ECO:0000259" key="7">
    <source>
        <dbReference type="SMART" id="SM00382"/>
    </source>
</evidence>
<evidence type="ECO:0000256" key="5">
    <source>
        <dbReference type="ARBA" id="ARBA00022840"/>
    </source>
</evidence>
<protein>
    <recommendedName>
        <fullName evidence="3">Replication-associated recombination protein A</fullName>
    </recommendedName>
</protein>
<evidence type="ECO:0000256" key="4">
    <source>
        <dbReference type="ARBA" id="ARBA00022741"/>
    </source>
</evidence>
<evidence type="ECO:0000256" key="1">
    <source>
        <dbReference type="ARBA" id="ARBA00002393"/>
    </source>
</evidence>
<dbReference type="EMBL" id="JBHRXJ010000006">
    <property type="protein sequence ID" value="MFC3528569.1"/>
    <property type="molecule type" value="Genomic_DNA"/>
</dbReference>
<dbReference type="Gene3D" id="1.10.3710.10">
    <property type="entry name" value="DNA polymerase III clamp loader subunits, C-terminal domain"/>
    <property type="match status" value="1"/>
</dbReference>
<sequence length="442" mass="48725">MADLFDTAPPAGDPARGKTRPLADRTRPARLSDVVGQAKVLGPDGPLGAMLGSGSLSSLILWGPPGVGKTTIARLLAHETDLSFVQISAIFSGVPELRKVFDAARLRRDQGRGTLLFVDEIHRFNKAQQDSFLPHMEDGTITLVGATTENPSFELNAALLSRAQVIVLERLSLADLERLAQRAEQEMGSPLPLTGEARERLLEMADGDGRAALNLIEQVMAWRVMGKLDTDQLSQRLMRRAAKYDKSGDEHYNLISALHKSVRGSDPDAALYWLSRMLEGGEDPRYLARRLTRMAVEDIGLADPAAQRHCLDAWALYERLGSPEGELALAQATIYLALAPKSNAGYVAYKAARDLARRSGSQMPPAHILNAPTSLMKDQGYGAGYAYDHDAEDAFSGQNYFPDGMKRPVFYLPVERGYERDLKKRVEWFASLRQKRRPEGKT</sequence>
<dbReference type="Pfam" id="PF12002">
    <property type="entry name" value="MgsA_C"/>
    <property type="match status" value="1"/>
</dbReference>
<dbReference type="InterPro" id="IPR051314">
    <property type="entry name" value="AAA_ATPase_RarA/MGS1/WRNIP1"/>
</dbReference>
<dbReference type="Pfam" id="PF16193">
    <property type="entry name" value="AAA_assoc_2"/>
    <property type="match status" value="1"/>
</dbReference>
<dbReference type="InterPro" id="IPR021886">
    <property type="entry name" value="MgsA_C"/>
</dbReference>
<dbReference type="PANTHER" id="PTHR13779">
    <property type="entry name" value="WERNER HELICASE-INTERACTING PROTEIN 1 FAMILY MEMBER"/>
    <property type="match status" value="1"/>
</dbReference>
<keyword evidence="5" id="KW-0067">ATP-binding</keyword>
<dbReference type="SMART" id="SM00382">
    <property type="entry name" value="AAA"/>
    <property type="match status" value="1"/>
</dbReference>
<comment type="similarity">
    <text evidence="2">Belongs to the AAA ATPase family. RarA/MGS1/WRNIP1 subfamily.</text>
</comment>
<dbReference type="RefSeq" id="WP_377744308.1">
    <property type="nucleotide sequence ID" value="NZ_JBHRXJ010000006.1"/>
</dbReference>
<dbReference type="Gene3D" id="3.40.50.300">
    <property type="entry name" value="P-loop containing nucleotide triphosphate hydrolases"/>
    <property type="match status" value="1"/>
</dbReference>
<dbReference type="SUPFAM" id="SSF48019">
    <property type="entry name" value="post-AAA+ oligomerization domain-like"/>
    <property type="match status" value="1"/>
</dbReference>
<keyword evidence="9" id="KW-1185">Reference proteome</keyword>
<evidence type="ECO:0000313" key="9">
    <source>
        <dbReference type="Proteomes" id="UP001595721"/>
    </source>
</evidence>
<keyword evidence="4" id="KW-0547">Nucleotide-binding</keyword>
<dbReference type="SUPFAM" id="SSF52540">
    <property type="entry name" value="P-loop containing nucleoside triphosphate hydrolases"/>
    <property type="match status" value="1"/>
</dbReference>
<reference evidence="9" key="1">
    <citation type="journal article" date="2019" name="Int. J. Syst. Evol. Microbiol.">
        <title>The Global Catalogue of Microorganisms (GCM) 10K type strain sequencing project: providing services to taxonomists for standard genome sequencing and annotation.</title>
        <authorList>
            <consortium name="The Broad Institute Genomics Platform"/>
            <consortium name="The Broad Institute Genome Sequencing Center for Infectious Disease"/>
            <person name="Wu L."/>
            <person name="Ma J."/>
        </authorList>
    </citation>
    <scope>NUCLEOTIDE SEQUENCE [LARGE SCALE GENOMIC DNA]</scope>
    <source>
        <strain evidence="9">KCTC 42899</strain>
    </source>
</reference>
<dbReference type="Gene3D" id="1.20.272.10">
    <property type="match status" value="1"/>
</dbReference>
<comment type="function">
    <text evidence="1">DNA-dependent ATPase that plays important roles in cellular responses to stalled DNA replication processes.</text>
</comment>
<evidence type="ECO:0000256" key="3">
    <source>
        <dbReference type="ARBA" id="ARBA00020776"/>
    </source>
</evidence>
<dbReference type="InterPro" id="IPR008921">
    <property type="entry name" value="DNA_pol3_clamp-load_cplx_C"/>
</dbReference>
<dbReference type="InterPro" id="IPR027417">
    <property type="entry name" value="P-loop_NTPase"/>
</dbReference>
<dbReference type="CDD" id="cd00009">
    <property type="entry name" value="AAA"/>
    <property type="match status" value="1"/>
</dbReference>
<proteinExistence type="inferred from homology"/>
<feature type="region of interest" description="Disordered" evidence="6">
    <location>
        <begin position="1"/>
        <end position="25"/>
    </location>
</feature>
<organism evidence="8 9">
    <name type="scientific">Paracoccus mangrovi</name>
    <dbReference type="NCBI Taxonomy" id="1715645"/>
    <lineage>
        <taxon>Bacteria</taxon>
        <taxon>Pseudomonadati</taxon>
        <taxon>Pseudomonadota</taxon>
        <taxon>Alphaproteobacteria</taxon>
        <taxon>Rhodobacterales</taxon>
        <taxon>Paracoccaceae</taxon>
        <taxon>Paracoccus</taxon>
    </lineage>
</organism>
<dbReference type="Pfam" id="PF00004">
    <property type="entry name" value="AAA"/>
    <property type="match status" value="1"/>
</dbReference>
<dbReference type="CDD" id="cd18139">
    <property type="entry name" value="HLD_clamp_RarA"/>
    <property type="match status" value="1"/>
</dbReference>
<name>A0ABV7R5F5_9RHOB</name>
<dbReference type="InterPro" id="IPR032423">
    <property type="entry name" value="AAA_assoc_2"/>
</dbReference>
<gene>
    <name evidence="8" type="ORF">ACFOMH_10315</name>
</gene>
<evidence type="ECO:0000313" key="8">
    <source>
        <dbReference type="EMBL" id="MFC3528569.1"/>
    </source>
</evidence>
<dbReference type="InterPro" id="IPR003593">
    <property type="entry name" value="AAA+_ATPase"/>
</dbReference>
<accession>A0ABV7R5F5</accession>
<comment type="caution">
    <text evidence="8">The sequence shown here is derived from an EMBL/GenBank/DDBJ whole genome shotgun (WGS) entry which is preliminary data.</text>
</comment>
<evidence type="ECO:0000256" key="2">
    <source>
        <dbReference type="ARBA" id="ARBA00008959"/>
    </source>
</evidence>
<dbReference type="InterPro" id="IPR003959">
    <property type="entry name" value="ATPase_AAA_core"/>
</dbReference>
<dbReference type="Gene3D" id="1.10.8.60">
    <property type="match status" value="1"/>
</dbReference>